<evidence type="ECO:0008006" key="3">
    <source>
        <dbReference type="Google" id="ProtNLM"/>
    </source>
</evidence>
<organism evidence="1 2">
    <name type="scientific">Ignelater luminosus</name>
    <name type="common">Cucubano</name>
    <name type="synonym">Pyrophorus luminosus</name>
    <dbReference type="NCBI Taxonomy" id="2038154"/>
    <lineage>
        <taxon>Eukaryota</taxon>
        <taxon>Metazoa</taxon>
        <taxon>Ecdysozoa</taxon>
        <taxon>Arthropoda</taxon>
        <taxon>Hexapoda</taxon>
        <taxon>Insecta</taxon>
        <taxon>Pterygota</taxon>
        <taxon>Neoptera</taxon>
        <taxon>Endopterygota</taxon>
        <taxon>Coleoptera</taxon>
        <taxon>Polyphaga</taxon>
        <taxon>Elateriformia</taxon>
        <taxon>Elateroidea</taxon>
        <taxon>Elateridae</taxon>
        <taxon>Agrypninae</taxon>
        <taxon>Pyrophorini</taxon>
        <taxon>Ignelater</taxon>
    </lineage>
</organism>
<sequence length="172" mass="20131">MIVDETCVKADFKQLPGQQFYFAYKRGNVSDKCKTIKVIKFAKKFLVWQRICFCGLKSKTFFTSGTINQEMHIQKCLEKRLSPLIRSHKDSVIFWPDLEMAHYARATLGWYSNNNIEVVLKTVNPPNIEKYWAIVKCKLKKTGRIATNERNFKRMWDATCDTMTNDDVQALM</sequence>
<dbReference type="GO" id="GO:0003676">
    <property type="term" value="F:nucleic acid binding"/>
    <property type="evidence" value="ECO:0007669"/>
    <property type="project" value="InterPro"/>
</dbReference>
<evidence type="ECO:0000313" key="1">
    <source>
        <dbReference type="EMBL" id="KAF2891619.1"/>
    </source>
</evidence>
<protein>
    <recommendedName>
        <fullName evidence="3">Transposase</fullName>
    </recommendedName>
</protein>
<reference evidence="1" key="1">
    <citation type="submission" date="2019-08" db="EMBL/GenBank/DDBJ databases">
        <title>The genome of the North American firefly Photinus pyralis.</title>
        <authorList>
            <consortium name="Photinus pyralis genome working group"/>
            <person name="Fallon T.R."/>
            <person name="Sander Lower S.E."/>
            <person name="Weng J.-K."/>
        </authorList>
    </citation>
    <scope>NUCLEOTIDE SEQUENCE</scope>
    <source>
        <strain evidence="1">TRF0915ILg1</strain>
        <tissue evidence="1">Whole body</tissue>
    </source>
</reference>
<gene>
    <name evidence="1" type="ORF">ILUMI_14554</name>
</gene>
<proteinExistence type="predicted"/>
<comment type="caution">
    <text evidence="1">The sequence shown here is derived from an EMBL/GenBank/DDBJ whole genome shotgun (WGS) entry which is preliminary data.</text>
</comment>
<evidence type="ECO:0000313" key="2">
    <source>
        <dbReference type="Proteomes" id="UP000801492"/>
    </source>
</evidence>
<dbReference type="AlphaFoldDB" id="A0A8K0CS85"/>
<dbReference type="EMBL" id="VTPC01027048">
    <property type="protein sequence ID" value="KAF2891619.1"/>
    <property type="molecule type" value="Genomic_DNA"/>
</dbReference>
<dbReference type="InterPro" id="IPR036397">
    <property type="entry name" value="RNaseH_sf"/>
</dbReference>
<dbReference type="OrthoDB" id="10025891at2759"/>
<accession>A0A8K0CS85</accession>
<dbReference type="Gene3D" id="3.30.420.10">
    <property type="entry name" value="Ribonuclease H-like superfamily/Ribonuclease H"/>
    <property type="match status" value="1"/>
</dbReference>
<dbReference type="Proteomes" id="UP000801492">
    <property type="component" value="Unassembled WGS sequence"/>
</dbReference>
<name>A0A8K0CS85_IGNLU</name>
<keyword evidence="2" id="KW-1185">Reference proteome</keyword>